<feature type="region of interest" description="Disordered" evidence="10">
    <location>
        <begin position="139"/>
        <end position="291"/>
    </location>
</feature>
<sequence length="315" mass="34756">MEFWGVEVKGGEPLVVEPEDDMILHISQACLAEIKKDKGNEPVFLYAKIGDQKLVLGILSSEKFPQISLDLVFEKTFELSHNWKNGSVHFTGYRSPTSLEYPFYFFKLFTVVSLTASCRVITSNESDSDDDMALIPIDHEKSSTQAPQEVKNVEIKKEVKSKQTVDSSDSEESGDEESDDDQGMNDEESSDDDEDSEDDDGSEDESKHGEEEDEESPEKASVGKKRPAEFVNSTPVADKKARLVTPEKTGIKIDGKKVGGHTATPYPKQVGKRAANSDQSKQKTAKSGGAFHCNPCNRSFNSEVALQSHTKAKHG</sequence>
<keyword evidence="4" id="KW-0378">Hydrolase</keyword>
<dbReference type="GO" id="GO:0016787">
    <property type="term" value="F:hydrolase activity"/>
    <property type="evidence" value="ECO:0007669"/>
    <property type="project" value="UniProtKB-KW"/>
</dbReference>
<keyword evidence="8" id="KW-0539">Nucleus</keyword>
<name>A0A8K0E858_9ROSA</name>
<keyword evidence="3" id="KW-0678">Repressor</keyword>
<evidence type="ECO:0000259" key="11">
    <source>
        <dbReference type="PROSITE" id="PS50157"/>
    </source>
</evidence>
<evidence type="ECO:0000313" key="12">
    <source>
        <dbReference type="EMBL" id="KAF3441723.1"/>
    </source>
</evidence>
<dbReference type="AlphaFoldDB" id="A0A8K0E858"/>
<keyword evidence="9" id="KW-0479">Metal-binding</keyword>
<dbReference type="GO" id="GO:0008270">
    <property type="term" value="F:zinc ion binding"/>
    <property type="evidence" value="ECO:0007669"/>
    <property type="project" value="UniProtKB-KW"/>
</dbReference>
<dbReference type="OrthoDB" id="2019803at2759"/>
<feature type="domain" description="C2H2-type" evidence="11">
    <location>
        <begin position="291"/>
        <end position="315"/>
    </location>
</feature>
<comment type="subcellular location">
    <subcellularLocation>
        <location evidence="1">Nucleus</location>
        <location evidence="1">Nucleolus</location>
    </subcellularLocation>
</comment>
<keyword evidence="6" id="KW-0805">Transcription regulation</keyword>
<evidence type="ECO:0000256" key="9">
    <source>
        <dbReference type="PROSITE-ProRule" id="PRU00042"/>
    </source>
</evidence>
<organism evidence="12 13">
    <name type="scientific">Rhamnella rubrinervis</name>
    <dbReference type="NCBI Taxonomy" id="2594499"/>
    <lineage>
        <taxon>Eukaryota</taxon>
        <taxon>Viridiplantae</taxon>
        <taxon>Streptophyta</taxon>
        <taxon>Embryophyta</taxon>
        <taxon>Tracheophyta</taxon>
        <taxon>Spermatophyta</taxon>
        <taxon>Magnoliopsida</taxon>
        <taxon>eudicotyledons</taxon>
        <taxon>Gunneridae</taxon>
        <taxon>Pentapetalae</taxon>
        <taxon>rosids</taxon>
        <taxon>fabids</taxon>
        <taxon>Rosales</taxon>
        <taxon>Rhamnaceae</taxon>
        <taxon>rhamnoid group</taxon>
        <taxon>Rhamneae</taxon>
        <taxon>Rhamnella</taxon>
    </lineage>
</organism>
<evidence type="ECO:0000256" key="1">
    <source>
        <dbReference type="ARBA" id="ARBA00004604"/>
    </source>
</evidence>
<evidence type="ECO:0000256" key="8">
    <source>
        <dbReference type="ARBA" id="ARBA00023242"/>
    </source>
</evidence>
<dbReference type="Pfam" id="PF12874">
    <property type="entry name" value="zf-met"/>
    <property type="match status" value="1"/>
</dbReference>
<dbReference type="Pfam" id="PF17800">
    <property type="entry name" value="NPL"/>
    <property type="match status" value="1"/>
</dbReference>
<keyword evidence="9" id="KW-0862">Zinc</keyword>
<dbReference type="Proteomes" id="UP000796880">
    <property type="component" value="Unassembled WGS sequence"/>
</dbReference>
<dbReference type="InterPro" id="IPR013087">
    <property type="entry name" value="Znf_C2H2_type"/>
</dbReference>
<protein>
    <recommendedName>
        <fullName evidence="11">C2H2-type domain-containing protein</fullName>
    </recommendedName>
</protein>
<dbReference type="EMBL" id="VOIH02000007">
    <property type="protein sequence ID" value="KAF3441723.1"/>
    <property type="molecule type" value="Genomic_DNA"/>
</dbReference>
<keyword evidence="9" id="KW-0863">Zinc-finger</keyword>
<dbReference type="InterPro" id="IPR036236">
    <property type="entry name" value="Znf_C2H2_sf"/>
</dbReference>
<dbReference type="FunFam" id="2.60.120.340:FF:000004">
    <property type="entry name" value="Histone deacetylase HDT1"/>
    <property type="match status" value="1"/>
</dbReference>
<evidence type="ECO:0000256" key="2">
    <source>
        <dbReference type="ARBA" id="ARBA00006673"/>
    </source>
</evidence>
<comment type="caution">
    <text evidence="12">The sequence shown here is derived from an EMBL/GenBank/DDBJ whole genome shotgun (WGS) entry which is preliminary data.</text>
</comment>
<evidence type="ECO:0000256" key="5">
    <source>
        <dbReference type="ARBA" id="ARBA00022853"/>
    </source>
</evidence>
<evidence type="ECO:0000256" key="3">
    <source>
        <dbReference type="ARBA" id="ARBA00022491"/>
    </source>
</evidence>
<comment type="similarity">
    <text evidence="2">Belongs to the histone deacetylase HD2 family.</text>
</comment>
<evidence type="ECO:0000313" key="13">
    <source>
        <dbReference type="Proteomes" id="UP000796880"/>
    </source>
</evidence>
<gene>
    <name evidence="12" type="ORF">FNV43_RR15638</name>
</gene>
<dbReference type="Gene3D" id="2.60.120.340">
    <property type="entry name" value="Nucleoplasmin core domain"/>
    <property type="match status" value="1"/>
</dbReference>
<evidence type="ECO:0000256" key="4">
    <source>
        <dbReference type="ARBA" id="ARBA00022801"/>
    </source>
</evidence>
<proteinExistence type="inferred from homology"/>
<reference evidence="12" key="1">
    <citation type="submission" date="2020-03" db="EMBL/GenBank/DDBJ databases">
        <title>A high-quality chromosome-level genome assembly of a woody plant with both climbing and erect habits, Rhamnella rubrinervis.</title>
        <authorList>
            <person name="Lu Z."/>
            <person name="Yang Y."/>
            <person name="Zhu X."/>
            <person name="Sun Y."/>
        </authorList>
    </citation>
    <scope>NUCLEOTIDE SEQUENCE</scope>
    <source>
        <strain evidence="12">BYM</strain>
        <tissue evidence="12">Leaf</tissue>
    </source>
</reference>
<dbReference type="GO" id="GO:0005730">
    <property type="term" value="C:nucleolus"/>
    <property type="evidence" value="ECO:0007669"/>
    <property type="project" value="UniProtKB-SubCell"/>
</dbReference>
<dbReference type="Gene3D" id="3.30.160.60">
    <property type="entry name" value="Classic Zinc Finger"/>
    <property type="match status" value="1"/>
</dbReference>
<evidence type="ECO:0000256" key="10">
    <source>
        <dbReference type="SAM" id="MobiDB-lite"/>
    </source>
</evidence>
<dbReference type="PROSITE" id="PS50157">
    <property type="entry name" value="ZINC_FINGER_C2H2_2"/>
    <property type="match status" value="1"/>
</dbReference>
<dbReference type="GO" id="GO:0006325">
    <property type="term" value="P:chromatin organization"/>
    <property type="evidence" value="ECO:0007669"/>
    <property type="project" value="UniProtKB-KW"/>
</dbReference>
<keyword evidence="5" id="KW-0156">Chromatin regulator</keyword>
<feature type="compositionally biased region" description="Basic and acidic residues" evidence="10">
    <location>
        <begin position="151"/>
        <end position="163"/>
    </location>
</feature>
<keyword evidence="13" id="KW-1185">Reference proteome</keyword>
<evidence type="ECO:0000256" key="7">
    <source>
        <dbReference type="ARBA" id="ARBA00023163"/>
    </source>
</evidence>
<dbReference type="InterPro" id="IPR041232">
    <property type="entry name" value="NPL"/>
</dbReference>
<accession>A0A8K0E858</accession>
<feature type="compositionally biased region" description="Acidic residues" evidence="10">
    <location>
        <begin position="168"/>
        <end position="203"/>
    </location>
</feature>
<keyword evidence="7" id="KW-0804">Transcription</keyword>
<dbReference type="SUPFAM" id="SSF57667">
    <property type="entry name" value="beta-beta-alpha zinc fingers"/>
    <property type="match status" value="1"/>
</dbReference>
<dbReference type="PROSITE" id="PS00028">
    <property type="entry name" value="ZINC_FINGER_C2H2_1"/>
    <property type="match status" value="1"/>
</dbReference>
<evidence type="ECO:0000256" key="6">
    <source>
        <dbReference type="ARBA" id="ARBA00023015"/>
    </source>
</evidence>